<proteinExistence type="predicted"/>
<reference evidence="1" key="1">
    <citation type="journal article" date="2020" name="Nature">
        <title>Giant virus diversity and host interactions through global metagenomics.</title>
        <authorList>
            <person name="Schulz F."/>
            <person name="Roux S."/>
            <person name="Paez-Espino D."/>
            <person name="Jungbluth S."/>
            <person name="Walsh D.A."/>
            <person name="Denef V.J."/>
            <person name="McMahon K.D."/>
            <person name="Konstantinidis K.T."/>
            <person name="Eloe-Fadrosh E.A."/>
            <person name="Kyrpides N.C."/>
            <person name="Woyke T."/>
        </authorList>
    </citation>
    <scope>NUCLEOTIDE SEQUENCE</scope>
    <source>
        <strain evidence="1">GVMAG-M-3300023184-51</strain>
    </source>
</reference>
<evidence type="ECO:0000313" key="1">
    <source>
        <dbReference type="EMBL" id="QHT88877.1"/>
    </source>
</evidence>
<name>A0A6C0I931_9ZZZZ</name>
<sequence length="46" mass="5565">MSIFHFPFYFLENLNNFQKEGAYNYGYNFNKKLYKCLIKIAGIYVV</sequence>
<dbReference type="AlphaFoldDB" id="A0A6C0I931"/>
<organism evidence="1">
    <name type="scientific">viral metagenome</name>
    <dbReference type="NCBI Taxonomy" id="1070528"/>
    <lineage>
        <taxon>unclassified sequences</taxon>
        <taxon>metagenomes</taxon>
        <taxon>organismal metagenomes</taxon>
    </lineage>
</organism>
<accession>A0A6C0I931</accession>
<dbReference type="EMBL" id="MN740125">
    <property type="protein sequence ID" value="QHT88877.1"/>
    <property type="molecule type" value="Genomic_DNA"/>
</dbReference>
<protein>
    <submittedName>
        <fullName evidence="1">Uncharacterized protein</fullName>
    </submittedName>
</protein>